<organism evidence="1 2">
    <name type="scientific">Anaerostipes butyraticus</name>
    <dbReference type="NCBI Taxonomy" id="645466"/>
    <lineage>
        <taxon>Bacteria</taxon>
        <taxon>Bacillati</taxon>
        <taxon>Bacillota</taxon>
        <taxon>Clostridia</taxon>
        <taxon>Lachnospirales</taxon>
        <taxon>Lachnospiraceae</taxon>
        <taxon>Anaerostipes</taxon>
    </lineage>
</organism>
<name>A0A916QB27_9FIRM</name>
<protein>
    <submittedName>
        <fullName evidence="1">Uncharacterized protein</fullName>
    </submittedName>
</protein>
<dbReference type="EMBL" id="BLYI01000062">
    <property type="protein sequence ID" value="GFO86371.1"/>
    <property type="molecule type" value="Genomic_DNA"/>
</dbReference>
<proteinExistence type="predicted"/>
<keyword evidence="2" id="KW-1185">Reference proteome</keyword>
<dbReference type="Proteomes" id="UP000613208">
    <property type="component" value="Unassembled WGS sequence"/>
</dbReference>
<evidence type="ECO:0000313" key="1">
    <source>
        <dbReference type="EMBL" id="GFO86371.1"/>
    </source>
</evidence>
<reference evidence="1" key="1">
    <citation type="submission" date="2020-06" db="EMBL/GenBank/DDBJ databases">
        <title>Characterization of fructooligosaccharide metabolism and fructooligosaccharide-degrading enzymes in human commensal butyrate producers.</title>
        <authorList>
            <person name="Tanno H."/>
            <person name="Fujii T."/>
            <person name="Hirano K."/>
            <person name="Maeno S."/>
            <person name="Tonozuka T."/>
            <person name="Sakamoto M."/>
            <person name="Ohkuma M."/>
            <person name="Tochio T."/>
            <person name="Endo A."/>
        </authorList>
    </citation>
    <scope>NUCLEOTIDE SEQUENCE</scope>
    <source>
        <strain evidence="1">JCM 17466</strain>
    </source>
</reference>
<gene>
    <name evidence="1" type="ORF">ANBU17_27180</name>
</gene>
<accession>A0A916QB27</accession>
<sequence>MRKYLTIEEIRNAERLKAMDREAGIIESSAGAPRHSAGQKILAGAAVAAAVWAAVAFRKRNRPQ</sequence>
<dbReference type="AlphaFoldDB" id="A0A916QB27"/>
<comment type="caution">
    <text evidence="1">The sequence shown here is derived from an EMBL/GenBank/DDBJ whole genome shotgun (WGS) entry which is preliminary data.</text>
</comment>
<dbReference type="RefSeq" id="WP_201312024.1">
    <property type="nucleotide sequence ID" value="NZ_BLYI01000062.1"/>
</dbReference>
<evidence type="ECO:0000313" key="2">
    <source>
        <dbReference type="Proteomes" id="UP000613208"/>
    </source>
</evidence>